<sequence>MISLDDEQAGGSPWIASCPSLRKPPVTAPISGRLKLLLSTGLLAAQLLQPSSVEESGRRTPQQSFPQGRRRSAGFSRVDKVCSDQSSSVSEPKLPDCYCSACSSKQCNQRCLSCTWSAFDATTRTPGRATMKGTRRLEVDRGSLKSNKSLRVYTSAGSSKSDLVKSESRASPQPRRKRAALGLGDPVSFSEDSSDSTGDNWHSLHTLGSGPKSPDLCAQEPSDDKAYSLRPRKQSKTNSLTARTKAEAAVDNAEQKMAYAAQLVLAVQRCSGKESIATLPSPAAAVSQARPMPSSSGASSVKLVQSNGTIETGLPHAASAADQRAFPGIGRQLLAASPASGRICLAEVLNMDMTDGRCRLLWQDGYDGWILPQEHGVQWLDIASAPVHAACPGIAEGTSGQALVGSTLDIFEVHLAEFAPALVTAYDHRSDTHTLLSDDLGVQDRCLSSVTFRLLESSDNVQQTGNSDPDFFRPSALWTSPKGSGWGSCSNLRLDNSHLCPADQQSFTQPQQQVSTSSQWSDAQEAYPIQSFCEEALLNSAQIAGPVPDACLLPETADRIQLQSSASAADLCWQDLSVWSVPEEAPLATGLEASPSGRPGPAACLPEGLSQFQLIDTLGDTLDLERLWAEDL</sequence>
<reference evidence="2 3" key="1">
    <citation type="journal article" date="2024" name="Nat. Commun.">
        <title>Phylogenomics reveals the evolutionary origins of lichenization in chlorophyte algae.</title>
        <authorList>
            <person name="Puginier C."/>
            <person name="Libourel C."/>
            <person name="Otte J."/>
            <person name="Skaloud P."/>
            <person name="Haon M."/>
            <person name="Grisel S."/>
            <person name="Petersen M."/>
            <person name="Berrin J.G."/>
            <person name="Delaux P.M."/>
            <person name="Dal Grande F."/>
            <person name="Keller J."/>
        </authorList>
    </citation>
    <scope>NUCLEOTIDE SEQUENCE [LARGE SCALE GENOMIC DNA]</scope>
    <source>
        <strain evidence="2 3">SAG 2145</strain>
    </source>
</reference>
<feature type="region of interest" description="Disordered" evidence="1">
    <location>
        <begin position="50"/>
        <end position="72"/>
    </location>
</feature>
<organism evidence="2 3">
    <name type="scientific">Apatococcus lobatus</name>
    <dbReference type="NCBI Taxonomy" id="904363"/>
    <lineage>
        <taxon>Eukaryota</taxon>
        <taxon>Viridiplantae</taxon>
        <taxon>Chlorophyta</taxon>
        <taxon>core chlorophytes</taxon>
        <taxon>Trebouxiophyceae</taxon>
        <taxon>Chlorellales</taxon>
        <taxon>Chlorellaceae</taxon>
        <taxon>Apatococcus</taxon>
    </lineage>
</organism>
<dbReference type="AlphaFoldDB" id="A0AAW1S6Q2"/>
<comment type="caution">
    <text evidence="2">The sequence shown here is derived from an EMBL/GenBank/DDBJ whole genome shotgun (WGS) entry which is preliminary data.</text>
</comment>
<evidence type="ECO:0000313" key="2">
    <source>
        <dbReference type="EMBL" id="KAK9841386.1"/>
    </source>
</evidence>
<evidence type="ECO:0000313" key="3">
    <source>
        <dbReference type="Proteomes" id="UP001438707"/>
    </source>
</evidence>
<name>A0AAW1S6Q2_9CHLO</name>
<dbReference type="Proteomes" id="UP001438707">
    <property type="component" value="Unassembled WGS sequence"/>
</dbReference>
<feature type="region of interest" description="Disordered" evidence="1">
    <location>
        <begin position="148"/>
        <end position="243"/>
    </location>
</feature>
<feature type="compositionally biased region" description="Polar residues" evidence="1">
    <location>
        <begin position="50"/>
        <end position="66"/>
    </location>
</feature>
<evidence type="ECO:0000256" key="1">
    <source>
        <dbReference type="SAM" id="MobiDB-lite"/>
    </source>
</evidence>
<dbReference type="EMBL" id="JALJOS010000003">
    <property type="protein sequence ID" value="KAK9841386.1"/>
    <property type="molecule type" value="Genomic_DNA"/>
</dbReference>
<proteinExistence type="predicted"/>
<keyword evidence="3" id="KW-1185">Reference proteome</keyword>
<accession>A0AAW1S6Q2</accession>
<protein>
    <submittedName>
        <fullName evidence="2">Uncharacterized protein</fullName>
    </submittedName>
</protein>
<feature type="region of interest" description="Disordered" evidence="1">
    <location>
        <begin position="124"/>
        <end position="143"/>
    </location>
</feature>
<gene>
    <name evidence="2" type="ORF">WJX74_004954</name>
</gene>